<evidence type="ECO:0000256" key="5">
    <source>
        <dbReference type="SAM" id="Phobius"/>
    </source>
</evidence>
<keyword evidence="2 5" id="KW-0812">Transmembrane</keyword>
<sequence>MEIVKTLIKHNSSTIEDDQLIPEVRVWLKEIDVLYASFLTLSTIFTVIVVCLAGVHLYYVIKYVSNTRIQSDLYYLALMFPVTTICNMAGMFIPRAALFLYAVALVYFMFCLFVVVSLLFNIFGSRKEMSDYLLEKNIQISFRVAPLCCFKFLPSVSSTDENLRRVEWLVFQTPILRTTFELTSVVVFMELGHRHNLWFMFSQLFGLISMCVAFYGCYVMVPLGKNKVAPYRFMQLFTIVDVAQCLYTVQKFCFDFAAVFEIISPDCLLSAAAKAQFWASFMLTWEMMTLSAVATYLLRPTQSIFFDKYPVVDSTTQHNGSTQTIESFVIPHTRVEDDRKIVFDPIDGSSIRIRRDSEIDVLYASFLTLSTIFTVIVVCLAGVHLYYVIKYVSNTRIQSDLYYLALMFPVTTICNMAGMFIPRAALFLYAVALVYFMFCLFVVVSLLFNIFGSRKEMSDYLLEKNIRISFRVAPLCCFKFLPSVSSTDENLRRVEWLVFQTPILRTTFELTSVVVFMELGHRHNLWFMFSQLFGLISMCVAFYGCYVMVPLGKNKVAPYRFMQLFTIVDVAQCLYTVQKFCFDFAAVFEIISPDRLLSAAAKAQFWASFMLTWEMMTLSAVATYLLRPTQSIFFDKYPVVDSTTQHNGSTQTIESFVIPHTRVEDDRKIVFDPIDGSSIRVRRDSGPKII</sequence>
<evidence type="ECO:0000313" key="7">
    <source>
        <dbReference type="Proteomes" id="UP000053660"/>
    </source>
</evidence>
<reference evidence="6 7" key="1">
    <citation type="submission" date="2014-03" db="EMBL/GenBank/DDBJ databases">
        <title>Draft genome of the hookworm Oesophagostomum dentatum.</title>
        <authorList>
            <person name="Mitreva M."/>
        </authorList>
    </citation>
    <scope>NUCLEOTIDE SEQUENCE [LARGE SCALE GENOMIC DNA]</scope>
    <source>
        <strain evidence="6 7">OD-Hann</strain>
    </source>
</reference>
<evidence type="ECO:0000313" key="6">
    <source>
        <dbReference type="EMBL" id="KHJ88999.1"/>
    </source>
</evidence>
<dbReference type="EMBL" id="KN554876">
    <property type="protein sequence ID" value="KHJ88999.1"/>
    <property type="molecule type" value="Genomic_DNA"/>
</dbReference>
<feature type="transmembrane region" description="Helical" evidence="5">
    <location>
        <begin position="33"/>
        <end position="61"/>
    </location>
</feature>
<proteinExistence type="predicted"/>
<feature type="transmembrane region" description="Helical" evidence="5">
    <location>
        <begin position="426"/>
        <end position="451"/>
    </location>
</feature>
<gene>
    <name evidence="6" type="ORF">OESDEN_11192</name>
</gene>
<name>A0A0B1SVL4_OESDE</name>
<dbReference type="SMART" id="SM01417">
    <property type="entry name" value="Solute_trans_a"/>
    <property type="match status" value="2"/>
</dbReference>
<dbReference type="Proteomes" id="UP000053660">
    <property type="component" value="Unassembled WGS sequence"/>
</dbReference>
<dbReference type="Pfam" id="PF03619">
    <property type="entry name" value="Solute_trans_a"/>
    <property type="match status" value="2"/>
</dbReference>
<feature type="transmembrane region" description="Helical" evidence="5">
    <location>
        <begin position="525"/>
        <end position="549"/>
    </location>
</feature>
<feature type="transmembrane region" description="Helical" evidence="5">
    <location>
        <begin position="277"/>
        <end position="298"/>
    </location>
</feature>
<keyword evidence="3 5" id="KW-1133">Transmembrane helix</keyword>
<feature type="transmembrane region" description="Helical" evidence="5">
    <location>
        <begin position="99"/>
        <end position="123"/>
    </location>
</feature>
<keyword evidence="7" id="KW-1185">Reference proteome</keyword>
<evidence type="ECO:0000256" key="3">
    <source>
        <dbReference type="ARBA" id="ARBA00022989"/>
    </source>
</evidence>
<comment type="subcellular location">
    <subcellularLocation>
        <location evidence="1">Membrane</location>
        <topology evidence="1">Multi-pass membrane protein</topology>
    </subcellularLocation>
</comment>
<feature type="transmembrane region" description="Helical" evidence="5">
    <location>
        <begin position="73"/>
        <end position="93"/>
    </location>
</feature>
<evidence type="ECO:0000256" key="2">
    <source>
        <dbReference type="ARBA" id="ARBA00022692"/>
    </source>
</evidence>
<dbReference type="OrthoDB" id="5832279at2759"/>
<dbReference type="InterPro" id="IPR005178">
    <property type="entry name" value="Ostalpha/TMEM184C"/>
</dbReference>
<organism evidence="6 7">
    <name type="scientific">Oesophagostomum dentatum</name>
    <name type="common">Nodular worm</name>
    <dbReference type="NCBI Taxonomy" id="61180"/>
    <lineage>
        <taxon>Eukaryota</taxon>
        <taxon>Metazoa</taxon>
        <taxon>Ecdysozoa</taxon>
        <taxon>Nematoda</taxon>
        <taxon>Chromadorea</taxon>
        <taxon>Rhabditida</taxon>
        <taxon>Rhabditina</taxon>
        <taxon>Rhabditomorpha</taxon>
        <taxon>Strongyloidea</taxon>
        <taxon>Strongylidae</taxon>
        <taxon>Oesophagostomum</taxon>
    </lineage>
</organism>
<feature type="transmembrane region" description="Helical" evidence="5">
    <location>
        <begin position="361"/>
        <end position="389"/>
    </location>
</feature>
<dbReference type="PANTHER" id="PTHR23423">
    <property type="entry name" value="ORGANIC SOLUTE TRANSPORTER-RELATED"/>
    <property type="match status" value="1"/>
</dbReference>
<feature type="transmembrane region" description="Helical" evidence="5">
    <location>
        <begin position="197"/>
        <end position="221"/>
    </location>
</feature>
<keyword evidence="4 5" id="KW-0472">Membrane</keyword>
<feature type="transmembrane region" description="Helical" evidence="5">
    <location>
        <begin position="605"/>
        <end position="626"/>
    </location>
</feature>
<evidence type="ECO:0000256" key="4">
    <source>
        <dbReference type="ARBA" id="ARBA00023136"/>
    </source>
</evidence>
<protein>
    <submittedName>
        <fullName evidence="6">Uncharacterized protein</fullName>
    </submittedName>
</protein>
<dbReference type="AlphaFoldDB" id="A0A0B1SVL4"/>
<feature type="transmembrane region" description="Helical" evidence="5">
    <location>
        <begin position="401"/>
        <end position="421"/>
    </location>
</feature>
<dbReference type="GO" id="GO:0016020">
    <property type="term" value="C:membrane"/>
    <property type="evidence" value="ECO:0007669"/>
    <property type="project" value="UniProtKB-SubCell"/>
</dbReference>
<accession>A0A0B1SVL4</accession>
<evidence type="ECO:0000256" key="1">
    <source>
        <dbReference type="ARBA" id="ARBA00004141"/>
    </source>
</evidence>